<dbReference type="Pfam" id="PF23562">
    <property type="entry name" value="AMP-binding_C_3"/>
    <property type="match status" value="1"/>
</dbReference>
<dbReference type="EMBL" id="DS995899">
    <property type="protein sequence ID" value="EEA27222.1"/>
    <property type="molecule type" value="Genomic_DNA"/>
</dbReference>
<feature type="domain" description="Thioester reductase (TE)" evidence="4">
    <location>
        <begin position="684"/>
        <end position="925"/>
    </location>
</feature>
<evidence type="ECO:0000259" key="4">
    <source>
        <dbReference type="Pfam" id="PF07993"/>
    </source>
</evidence>
<dbReference type="InterPro" id="IPR020845">
    <property type="entry name" value="AMP-binding_CS"/>
</dbReference>
<dbReference type="AlphaFoldDB" id="B6Q497"/>
<dbReference type="OrthoDB" id="429813at2759"/>
<name>B6Q497_TALMQ</name>
<feature type="domain" description="AMP-dependent synthetase/ligase" evidence="3">
    <location>
        <begin position="14"/>
        <end position="340"/>
    </location>
</feature>
<dbReference type="PhylomeDB" id="B6Q497"/>
<dbReference type="STRING" id="441960.B6Q497"/>
<dbReference type="Pfam" id="PF07993">
    <property type="entry name" value="NAD_binding_4"/>
    <property type="match status" value="1"/>
</dbReference>
<keyword evidence="6" id="KW-1185">Reference proteome</keyword>
<dbReference type="SUPFAM" id="SSF47336">
    <property type="entry name" value="ACP-like"/>
    <property type="match status" value="1"/>
</dbReference>
<accession>B6Q497</accession>
<protein>
    <submittedName>
        <fullName evidence="5">NRPS-like enzyme, putative</fullName>
    </submittedName>
</protein>
<dbReference type="Gene3D" id="3.40.50.12780">
    <property type="entry name" value="N-terminal domain of ligase-like"/>
    <property type="match status" value="1"/>
</dbReference>
<dbReference type="InterPro" id="IPR013120">
    <property type="entry name" value="FAR_NAD-bd"/>
</dbReference>
<evidence type="ECO:0000256" key="1">
    <source>
        <dbReference type="ARBA" id="ARBA00022450"/>
    </source>
</evidence>
<dbReference type="HOGENOM" id="CLU_002220_0_0_1"/>
<reference evidence="6" key="1">
    <citation type="journal article" date="2015" name="Genome Announc.">
        <title>Genome sequence of the AIDS-associated pathogen Penicillium marneffei (ATCC18224) and its near taxonomic relative Talaromyces stipitatus (ATCC10500).</title>
        <authorList>
            <person name="Nierman W.C."/>
            <person name="Fedorova-Abrams N.D."/>
            <person name="Andrianopoulos A."/>
        </authorList>
    </citation>
    <scope>NUCLEOTIDE SEQUENCE [LARGE SCALE GENOMIC DNA]</scope>
    <source>
        <strain evidence="6">ATCC 18224 / CBS 334.59 / QM 7333</strain>
    </source>
</reference>
<dbReference type="InterPro" id="IPR036291">
    <property type="entry name" value="NAD(P)-bd_dom_sf"/>
</dbReference>
<dbReference type="PANTHER" id="PTHR43439:SF2">
    <property type="entry name" value="ENZYME, PUTATIVE (JCVI)-RELATED"/>
    <property type="match status" value="1"/>
</dbReference>
<organism evidence="5 6">
    <name type="scientific">Talaromyces marneffei (strain ATCC 18224 / CBS 334.59 / QM 7333)</name>
    <name type="common">Penicillium marneffei</name>
    <dbReference type="NCBI Taxonomy" id="441960"/>
    <lineage>
        <taxon>Eukaryota</taxon>
        <taxon>Fungi</taxon>
        <taxon>Dikarya</taxon>
        <taxon>Ascomycota</taxon>
        <taxon>Pezizomycotina</taxon>
        <taxon>Eurotiomycetes</taxon>
        <taxon>Eurotiomycetidae</taxon>
        <taxon>Eurotiales</taxon>
        <taxon>Trichocomaceae</taxon>
        <taxon>Talaromyces</taxon>
        <taxon>Talaromyces sect. Talaromyces</taxon>
    </lineage>
</organism>
<dbReference type="InterPro" id="IPR036736">
    <property type="entry name" value="ACP-like_sf"/>
</dbReference>
<proteinExistence type="predicted"/>
<dbReference type="VEuPathDB" id="FungiDB:PMAA_021110"/>
<dbReference type="SUPFAM" id="SSF51735">
    <property type="entry name" value="NAD(P)-binding Rossmann-fold domains"/>
    <property type="match status" value="1"/>
</dbReference>
<sequence>MGTKYGRRLLITTLEEKARSQPERVFCLLPRSSDLQDGFYEVTYKQIQTGVDYTARWLQNNFGPFSPNETIAYMGLPDLRYNIFFYAAVKLRLKVFLPSPRNAPTTNASLFEQTQCTKLCYSADSPGIVASGQAILKVTKALRSLEYLSLDELLNAQCESVPYLYNFAQLRHEPIVILHSSGSTGMPKPVTMTNGSLAAIDNDRNFPTVPGRRNQDLTTWDFLPGSHIYVPFPPFHMGGFTFNLMVPIFTETVSIFGPATRLPSGGLVAQVLRCLNVSGFLLPPNIVADLYNETDGPSLLKKLSLLCYTGGPLPEQIGNELTHHITVFQFYGCTETGQIRQLLPQKEDWHYMEFHPSENIELQAVGDGTFELVVHTNDETATFSLLNHNFPGVCEYRTKDLFLPHPNKPGLWKFYSRRDDIIVLLTGEKFNPVPLELGLQAITGVSGALIAGDGQARVALLIELQSDHNFGPNPEDALWPSIQRLNANTAGPGRVSRSMILIAKNDKPFVRAGKGTIVRKLTLQAYEEELKTFFKGSPKKSMTPVLLKPTAFRLEDVKALLRSIIENTLDGTAVDESLNLYTQGLDSVRSIETVAQLKAALESLDSGRPLTWITLELIYNHSSINELATVLLNWLNDGTYPESIDRVSRTQGLLRYYEQALPKGSGALQSEDTNPERQLNVVLIGSTGYLGEYMLLSLAQDPKVGRIICLNHSATANETWANHPSTKRVFKTEEWRAKITFHGVDFTQSKFGLDDEIYRDLKNECDVIIHSAWQVNFVLPIGSFKDSFSGLMNTIELASASTRRARILYVSSVAASGVFASESSSEAKLVPEDRITDPNEAMQNGYGESKYVAENLVCIASVKSGVSASILRVGQIAPPTPAIDEVLWSEKDALTGVLHTSKSLQMVPSDLIDIDWLPVNEVADIVNSLVHQDRYSKYQVQFYNLVHPTPTPWSEALPVIQSWCGHSTRAASLKDWIAAVRAREQEVQDILKVLPSIPLLSFFELVSRRGPANKYSQQNLLGIDHTTQIKSIDTNQLKIWLDALS</sequence>
<evidence type="ECO:0000313" key="5">
    <source>
        <dbReference type="EMBL" id="EEA27222.1"/>
    </source>
</evidence>
<dbReference type="Proteomes" id="UP000001294">
    <property type="component" value="Unassembled WGS sequence"/>
</dbReference>
<dbReference type="PROSITE" id="PS00455">
    <property type="entry name" value="AMP_BINDING"/>
    <property type="match status" value="1"/>
</dbReference>
<evidence type="ECO:0000313" key="6">
    <source>
        <dbReference type="Proteomes" id="UP000001294"/>
    </source>
</evidence>
<keyword evidence="2" id="KW-0597">Phosphoprotein</keyword>
<dbReference type="InterPro" id="IPR051414">
    <property type="entry name" value="Adenylate-forming_Reductase"/>
</dbReference>
<gene>
    <name evidence="5" type="ORF">PMAA_021110</name>
</gene>
<evidence type="ECO:0000259" key="3">
    <source>
        <dbReference type="Pfam" id="PF00501"/>
    </source>
</evidence>
<dbReference type="Gene3D" id="3.40.50.720">
    <property type="entry name" value="NAD(P)-binding Rossmann-like Domain"/>
    <property type="match status" value="1"/>
</dbReference>
<dbReference type="InterPro" id="IPR042099">
    <property type="entry name" value="ANL_N_sf"/>
</dbReference>
<dbReference type="Pfam" id="PF00501">
    <property type="entry name" value="AMP-binding"/>
    <property type="match status" value="1"/>
</dbReference>
<dbReference type="SUPFAM" id="SSF56801">
    <property type="entry name" value="Acetyl-CoA synthetase-like"/>
    <property type="match status" value="1"/>
</dbReference>
<evidence type="ECO:0000256" key="2">
    <source>
        <dbReference type="ARBA" id="ARBA00022553"/>
    </source>
</evidence>
<dbReference type="PANTHER" id="PTHR43439">
    <property type="entry name" value="PHENYLACETATE-COENZYME A LIGASE"/>
    <property type="match status" value="1"/>
</dbReference>
<keyword evidence="1" id="KW-0596">Phosphopantetheine</keyword>
<dbReference type="InterPro" id="IPR000873">
    <property type="entry name" value="AMP-dep_synth/lig_dom"/>
</dbReference>